<feature type="domain" description="Tf2-1-like SH3-like" evidence="1">
    <location>
        <begin position="16"/>
        <end position="73"/>
    </location>
</feature>
<protein>
    <recommendedName>
        <fullName evidence="1">Tf2-1-like SH3-like domain-containing protein</fullName>
    </recommendedName>
</protein>
<dbReference type="OrthoDB" id="1909122at2759"/>
<reference evidence="2 3" key="1">
    <citation type="submission" date="2019-05" db="EMBL/GenBank/DDBJ databases">
        <title>Mikania micrantha, genome provides insights into the molecular mechanism of rapid growth.</title>
        <authorList>
            <person name="Liu B."/>
        </authorList>
    </citation>
    <scope>NUCLEOTIDE SEQUENCE [LARGE SCALE GENOMIC DNA]</scope>
    <source>
        <strain evidence="2">NLD-2019</strain>
        <tissue evidence="2">Leaf</tissue>
    </source>
</reference>
<dbReference type="Proteomes" id="UP000326396">
    <property type="component" value="Linkage Group LG8"/>
</dbReference>
<dbReference type="AlphaFoldDB" id="A0A5N6LV98"/>
<comment type="caution">
    <text evidence="2">The sequence shown here is derived from an EMBL/GenBank/DDBJ whole genome shotgun (WGS) entry which is preliminary data.</text>
</comment>
<dbReference type="EMBL" id="SZYD01000018">
    <property type="protein sequence ID" value="KAD2805533.1"/>
    <property type="molecule type" value="Genomic_DNA"/>
</dbReference>
<sequence>MENKAVMIDMTEKLQVSPWKGIIRFQKRVKLSPRYIGPFQIKARGGKVAYRLDVLEELSGIHPTLQVSHLRKCLADE</sequence>
<name>A0A5N6LV98_9ASTR</name>
<dbReference type="InterPro" id="IPR056924">
    <property type="entry name" value="SH3_Tf2-1"/>
</dbReference>
<organism evidence="2 3">
    <name type="scientific">Mikania micrantha</name>
    <name type="common">bitter vine</name>
    <dbReference type="NCBI Taxonomy" id="192012"/>
    <lineage>
        <taxon>Eukaryota</taxon>
        <taxon>Viridiplantae</taxon>
        <taxon>Streptophyta</taxon>
        <taxon>Embryophyta</taxon>
        <taxon>Tracheophyta</taxon>
        <taxon>Spermatophyta</taxon>
        <taxon>Magnoliopsida</taxon>
        <taxon>eudicotyledons</taxon>
        <taxon>Gunneridae</taxon>
        <taxon>Pentapetalae</taxon>
        <taxon>asterids</taxon>
        <taxon>campanulids</taxon>
        <taxon>Asterales</taxon>
        <taxon>Asteraceae</taxon>
        <taxon>Asteroideae</taxon>
        <taxon>Heliantheae alliance</taxon>
        <taxon>Eupatorieae</taxon>
        <taxon>Mikania</taxon>
    </lineage>
</organism>
<evidence type="ECO:0000259" key="1">
    <source>
        <dbReference type="Pfam" id="PF24626"/>
    </source>
</evidence>
<evidence type="ECO:0000313" key="3">
    <source>
        <dbReference type="Proteomes" id="UP000326396"/>
    </source>
</evidence>
<dbReference type="PANTHER" id="PTHR46148:SF57">
    <property type="entry name" value="OS12G0499874 PROTEIN"/>
    <property type="match status" value="1"/>
</dbReference>
<gene>
    <name evidence="2" type="ORF">E3N88_38910</name>
</gene>
<proteinExistence type="predicted"/>
<evidence type="ECO:0000313" key="2">
    <source>
        <dbReference type="EMBL" id="KAD2805533.1"/>
    </source>
</evidence>
<dbReference type="PANTHER" id="PTHR46148">
    <property type="entry name" value="CHROMO DOMAIN-CONTAINING PROTEIN"/>
    <property type="match status" value="1"/>
</dbReference>
<accession>A0A5N6LV98</accession>
<keyword evidence="3" id="KW-1185">Reference proteome</keyword>
<dbReference type="Pfam" id="PF24626">
    <property type="entry name" value="SH3_Tf2-1"/>
    <property type="match status" value="1"/>
</dbReference>